<feature type="compositionally biased region" description="Low complexity" evidence="1">
    <location>
        <begin position="32"/>
        <end position="86"/>
    </location>
</feature>
<reference evidence="3" key="1">
    <citation type="submission" date="2021-01" db="EMBL/GenBank/DDBJ databases">
        <authorList>
            <consortium name="Genoscope - CEA"/>
            <person name="William W."/>
        </authorList>
    </citation>
    <scope>NUCLEOTIDE SEQUENCE</scope>
</reference>
<accession>A0A8S1V824</accession>
<sequence>MKHILISFLLITIAFSSLRGSERKNKHHDQNSRSYSESSTESYDYSNQSSDDQYYSKESNGEYSSYSSSEDSDSDLSYSSSSSNDSDSSEDQQKSHRPRPDEFTRSVFKTLKQIEKGILQDWRLTEDPVLKNQIRILLIQNLENLLPIAQTPVEPIEIQSVSSRIPEENNQNHQRPPHPRPPQPPHPEPEDEFANQVFDTLHQIAQVILEQWNVEKDVEVKNQLRQNILEQLGALLPQNE</sequence>
<name>A0A8S1V824_9CILI</name>
<keyword evidence="4" id="KW-1185">Reference proteome</keyword>
<evidence type="ECO:0000256" key="1">
    <source>
        <dbReference type="SAM" id="MobiDB-lite"/>
    </source>
</evidence>
<dbReference type="OrthoDB" id="311745at2759"/>
<dbReference type="EMBL" id="CAJJDO010000058">
    <property type="protein sequence ID" value="CAD8172811.1"/>
    <property type="molecule type" value="Genomic_DNA"/>
</dbReference>
<feature type="region of interest" description="Disordered" evidence="1">
    <location>
        <begin position="166"/>
        <end position="192"/>
    </location>
</feature>
<gene>
    <name evidence="3" type="ORF">PPENT_87.1.T0580062</name>
</gene>
<proteinExistence type="predicted"/>
<feature type="signal peptide" evidence="2">
    <location>
        <begin position="1"/>
        <end position="20"/>
    </location>
</feature>
<organism evidence="3 4">
    <name type="scientific">Paramecium pentaurelia</name>
    <dbReference type="NCBI Taxonomy" id="43138"/>
    <lineage>
        <taxon>Eukaryota</taxon>
        <taxon>Sar</taxon>
        <taxon>Alveolata</taxon>
        <taxon>Ciliophora</taxon>
        <taxon>Intramacronucleata</taxon>
        <taxon>Oligohymenophorea</taxon>
        <taxon>Peniculida</taxon>
        <taxon>Parameciidae</taxon>
        <taxon>Paramecium</taxon>
    </lineage>
</organism>
<feature type="compositionally biased region" description="Basic and acidic residues" evidence="1">
    <location>
        <begin position="20"/>
        <end position="31"/>
    </location>
</feature>
<dbReference type="Proteomes" id="UP000689195">
    <property type="component" value="Unassembled WGS sequence"/>
</dbReference>
<feature type="compositionally biased region" description="Basic and acidic residues" evidence="1">
    <location>
        <begin position="91"/>
        <end position="104"/>
    </location>
</feature>
<comment type="caution">
    <text evidence="3">The sequence shown here is derived from an EMBL/GenBank/DDBJ whole genome shotgun (WGS) entry which is preliminary data.</text>
</comment>
<feature type="region of interest" description="Disordered" evidence="1">
    <location>
        <begin position="20"/>
        <end position="104"/>
    </location>
</feature>
<feature type="chain" id="PRO_5035824233" evidence="2">
    <location>
        <begin position="21"/>
        <end position="240"/>
    </location>
</feature>
<evidence type="ECO:0000313" key="3">
    <source>
        <dbReference type="EMBL" id="CAD8172811.1"/>
    </source>
</evidence>
<evidence type="ECO:0000313" key="4">
    <source>
        <dbReference type="Proteomes" id="UP000689195"/>
    </source>
</evidence>
<keyword evidence="2" id="KW-0732">Signal</keyword>
<protein>
    <submittedName>
        <fullName evidence="3">Uncharacterized protein</fullName>
    </submittedName>
</protein>
<dbReference type="AlphaFoldDB" id="A0A8S1V824"/>
<evidence type="ECO:0000256" key="2">
    <source>
        <dbReference type="SAM" id="SignalP"/>
    </source>
</evidence>